<organism evidence="9 10">
    <name type="scientific">Mortierella hygrophila</name>
    <dbReference type="NCBI Taxonomy" id="979708"/>
    <lineage>
        <taxon>Eukaryota</taxon>
        <taxon>Fungi</taxon>
        <taxon>Fungi incertae sedis</taxon>
        <taxon>Mucoromycota</taxon>
        <taxon>Mortierellomycotina</taxon>
        <taxon>Mortierellomycetes</taxon>
        <taxon>Mortierellales</taxon>
        <taxon>Mortierellaceae</taxon>
        <taxon>Mortierella</taxon>
    </lineage>
</organism>
<proteinExistence type="predicted"/>
<feature type="compositionally biased region" description="Basic and acidic residues" evidence="8">
    <location>
        <begin position="275"/>
        <end position="296"/>
    </location>
</feature>
<keyword evidence="7" id="KW-0539">Nucleus</keyword>
<feature type="region of interest" description="Disordered" evidence="8">
    <location>
        <begin position="212"/>
        <end position="328"/>
    </location>
</feature>
<sequence length="1058" mass="116687">MVDTEPKRPLTPEVADDIGAGFGDPGDNRPRVQQGQIAFEEGGGGYQRDDHEYRNRHGGGGGGYEGDEGGRMRQKENDPLGNAAMTLTALSSGLSHMLKDRLSLVPFRAEQEWDRVDVDMSEQSTIREEFMEPARRDDLQSYHDYHERLSPSHQDELSAHPSRFLRDQPKTPSANPLQGHGRSMGLQQWEFSHDSRSQQHQQDFQQRLQLPRQLDQQQQMQQPHHHTQSSSSIRDDRGPSHWMTQISPSPIMDPIVVKPKRKYTKKSSLLPQARAETHSQVDLQTRQEKKELHYSDRGIILKTQIPKKGRPISKHSTTSSQSTPTLTSLGILPASHHYFSKAGTPSSSSSSAMSSLVAAAAGRSPSDSTLSTHSTSSQGAHPSVMSDQRGPVISPTGRRPGRPPSNPSLPRHAHSQSYSSGPSISFPPPHSGQARPLPSPTAHEFDLHFTRYKHRQTPLELDDNRFSEYRDRSPTLSIATTASSQQLSFRHDQPPEYQVPTSHRRYVSSPIDQEFSGEELEYRNVEGDPRYPERQRRSVDVPSAMPPRSFAEGVTAQMNTLKRSSSGMQKSFSMDGHHSRSIENRGMSVGGGSVGGGGRGTMGYGTDGQFEDVNEETGSNFFDEEFDDSAADARSRKRTSGSDLDYSGVDGIGAGRVGNANGGSVRRSVNHQGGSKTWHGVTLGSERRRPRSLVLPRGRGELALPWTNMLDSGLGSGSRSSSGSMVGVLPGQRHLEIDDDEIDYREMMILTPAIAPGLPSPPPPDALSSLSNSLMMLGGTRGKGRGGRSMHSHARSLDISSFSVPSHRGHRPLSPSNLGRPSRHDMYSTKELLPEQQRALTSGRRLHASSSSSLNSPPFGDTLSIRSDQGIFNTDTRGTPSSTDHRGYNHLDTTSPITTRADILAREMMSGTHSIPSGGGSGRGRGRRGSSYGHSHLKAAVVKKSTSKRGPGPHLKKHQILQQQLYQIQRDQEEMDLQMALQLQQRQMQQQQQLEQEQEQERQGLEQQRKLKQQKQQQQQQRKALHSQRHQHSQTTAAGTTATASARTPNQAEGPPSF</sequence>
<feature type="compositionally biased region" description="Low complexity" evidence="8">
    <location>
        <begin position="316"/>
        <end position="328"/>
    </location>
</feature>
<accession>A0A9P6F8T9</accession>
<keyword evidence="10" id="KW-1185">Reference proteome</keyword>
<feature type="region of interest" description="Disordered" evidence="8">
    <location>
        <begin position="994"/>
        <end position="1058"/>
    </location>
</feature>
<reference evidence="9" key="1">
    <citation type="journal article" date="2020" name="Fungal Divers.">
        <title>Resolving the Mortierellaceae phylogeny through synthesis of multi-gene phylogenetics and phylogenomics.</title>
        <authorList>
            <person name="Vandepol N."/>
            <person name="Liber J."/>
            <person name="Desiro A."/>
            <person name="Na H."/>
            <person name="Kennedy M."/>
            <person name="Barry K."/>
            <person name="Grigoriev I.V."/>
            <person name="Miller A.N."/>
            <person name="O'Donnell K."/>
            <person name="Stajich J.E."/>
            <person name="Bonito G."/>
        </authorList>
    </citation>
    <scope>NUCLEOTIDE SEQUENCE</scope>
    <source>
        <strain evidence="9">NRRL 2591</strain>
    </source>
</reference>
<gene>
    <name evidence="9" type="ORF">EC957_010629</name>
</gene>
<dbReference type="GO" id="GO:0061630">
    <property type="term" value="F:ubiquitin protein ligase activity"/>
    <property type="evidence" value="ECO:0007669"/>
    <property type="project" value="UniProtKB-EC"/>
</dbReference>
<feature type="region of interest" description="Disordered" evidence="8">
    <location>
        <begin position="658"/>
        <end position="685"/>
    </location>
</feature>
<comment type="subcellular location">
    <subcellularLocation>
        <location evidence="2">Nucleus</location>
    </subcellularLocation>
</comment>
<feature type="region of interest" description="Disordered" evidence="8">
    <location>
        <begin position="1"/>
        <end position="80"/>
    </location>
</feature>
<evidence type="ECO:0000256" key="6">
    <source>
        <dbReference type="ARBA" id="ARBA00022786"/>
    </source>
</evidence>
<feature type="compositionally biased region" description="Low complexity" evidence="8">
    <location>
        <begin position="212"/>
        <end position="232"/>
    </location>
</feature>
<dbReference type="GO" id="GO:0006302">
    <property type="term" value="P:double-strand break repair"/>
    <property type="evidence" value="ECO:0007669"/>
    <property type="project" value="TreeGrafter"/>
</dbReference>
<feature type="region of interest" description="Disordered" evidence="8">
    <location>
        <begin position="564"/>
        <end position="589"/>
    </location>
</feature>
<feature type="region of interest" description="Disordered" evidence="8">
    <location>
        <begin position="622"/>
        <end position="645"/>
    </location>
</feature>
<evidence type="ECO:0000256" key="3">
    <source>
        <dbReference type="ARBA" id="ARBA00012483"/>
    </source>
</evidence>
<dbReference type="AlphaFoldDB" id="A0A9P6F8T9"/>
<feature type="compositionally biased region" description="Basic residues" evidence="8">
    <location>
        <begin position="1023"/>
        <end position="1032"/>
    </location>
</feature>
<feature type="region of interest" description="Disordered" evidence="8">
    <location>
        <begin position="911"/>
        <end position="935"/>
    </location>
</feature>
<feature type="region of interest" description="Disordered" evidence="8">
    <location>
        <begin position="756"/>
        <end position="825"/>
    </location>
</feature>
<protein>
    <recommendedName>
        <fullName evidence="3">RING-type E3 ubiquitin transferase</fullName>
        <ecNumber evidence="3">2.3.2.27</ecNumber>
    </recommendedName>
</protein>
<dbReference type="GO" id="GO:0005634">
    <property type="term" value="C:nucleus"/>
    <property type="evidence" value="ECO:0007669"/>
    <property type="project" value="UniProtKB-SubCell"/>
</dbReference>
<dbReference type="Proteomes" id="UP000723463">
    <property type="component" value="Unassembled WGS sequence"/>
</dbReference>
<comment type="catalytic activity">
    <reaction evidence="1">
        <text>S-ubiquitinyl-[E2 ubiquitin-conjugating enzyme]-L-cysteine + [acceptor protein]-L-lysine = [E2 ubiquitin-conjugating enzyme]-L-cysteine + N(6)-ubiquitinyl-[acceptor protein]-L-lysine.</text>
        <dbReference type="EC" id="2.3.2.27"/>
    </reaction>
</comment>
<evidence type="ECO:0000256" key="7">
    <source>
        <dbReference type="ARBA" id="ARBA00023242"/>
    </source>
</evidence>
<evidence type="ECO:0000313" key="10">
    <source>
        <dbReference type="Proteomes" id="UP000723463"/>
    </source>
</evidence>
<feature type="compositionally biased region" description="Low complexity" evidence="8">
    <location>
        <begin position="1035"/>
        <end position="1048"/>
    </location>
</feature>
<dbReference type="PANTHER" id="PTHR23328:SF0">
    <property type="entry name" value="RING-TYPE DOMAIN-CONTAINING PROTEIN"/>
    <property type="match status" value="1"/>
</dbReference>
<keyword evidence="5" id="KW-0227">DNA damage</keyword>
<feature type="region of interest" description="Disordered" evidence="8">
    <location>
        <begin position="837"/>
        <end position="894"/>
    </location>
</feature>
<feature type="compositionally biased region" description="Basic residues" evidence="8">
    <location>
        <begin position="782"/>
        <end position="794"/>
    </location>
</feature>
<feature type="compositionally biased region" description="Basic and acidic residues" evidence="8">
    <location>
        <begin position="1"/>
        <end position="10"/>
    </location>
</feature>
<evidence type="ECO:0000256" key="2">
    <source>
        <dbReference type="ARBA" id="ARBA00004123"/>
    </source>
</evidence>
<comment type="caution">
    <text evidence="9">The sequence shown here is derived from an EMBL/GenBank/DDBJ whole genome shotgun (WGS) entry which is preliminary data.</text>
</comment>
<dbReference type="EC" id="2.3.2.27" evidence="3"/>
<dbReference type="EMBL" id="JAAAXW010000068">
    <property type="protein sequence ID" value="KAF9545648.1"/>
    <property type="molecule type" value="Genomic_DNA"/>
</dbReference>
<evidence type="ECO:0000313" key="9">
    <source>
        <dbReference type="EMBL" id="KAF9545648.1"/>
    </source>
</evidence>
<feature type="compositionally biased region" description="Low complexity" evidence="8">
    <location>
        <begin position="358"/>
        <end position="377"/>
    </location>
</feature>
<feature type="compositionally biased region" description="Basic and acidic residues" evidence="8">
    <location>
        <begin position="68"/>
        <end position="78"/>
    </location>
</feature>
<keyword evidence="6" id="KW-0833">Ubl conjugation pathway</keyword>
<dbReference type="PANTHER" id="PTHR23328">
    <property type="entry name" value="RING-TYPE DOMAIN-CONTAINING PROTEIN"/>
    <property type="match status" value="1"/>
</dbReference>
<evidence type="ECO:0000256" key="4">
    <source>
        <dbReference type="ARBA" id="ARBA00022679"/>
    </source>
</evidence>
<evidence type="ECO:0000256" key="8">
    <source>
        <dbReference type="SAM" id="MobiDB-lite"/>
    </source>
</evidence>
<feature type="region of interest" description="Disordered" evidence="8">
    <location>
        <begin position="358"/>
        <end position="442"/>
    </location>
</feature>
<keyword evidence="4" id="KW-0808">Transferase</keyword>
<dbReference type="GO" id="GO:0031491">
    <property type="term" value="F:nucleosome binding"/>
    <property type="evidence" value="ECO:0007669"/>
    <property type="project" value="TreeGrafter"/>
</dbReference>
<dbReference type="GO" id="GO:0035861">
    <property type="term" value="C:site of double-strand break"/>
    <property type="evidence" value="ECO:0007669"/>
    <property type="project" value="TreeGrafter"/>
</dbReference>
<feature type="region of interest" description="Disordered" evidence="8">
    <location>
        <begin position="481"/>
        <end position="503"/>
    </location>
</feature>
<dbReference type="InterPro" id="IPR051657">
    <property type="entry name" value="RNF168/RNF169_E3_ubiq-ligase"/>
</dbReference>
<feature type="compositionally biased region" description="Low complexity" evidence="8">
    <location>
        <begin position="766"/>
        <end position="778"/>
    </location>
</feature>
<feature type="compositionally biased region" description="Basic and acidic residues" evidence="8">
    <location>
        <begin position="999"/>
        <end position="1009"/>
    </location>
</feature>
<name>A0A9P6F8T9_9FUNG</name>
<feature type="compositionally biased region" description="Polar residues" evidence="8">
    <location>
        <begin position="864"/>
        <end position="882"/>
    </location>
</feature>
<evidence type="ECO:0000256" key="1">
    <source>
        <dbReference type="ARBA" id="ARBA00000900"/>
    </source>
</evidence>
<evidence type="ECO:0000256" key="5">
    <source>
        <dbReference type="ARBA" id="ARBA00022763"/>
    </source>
</evidence>